<accession>A0ABU5EW23</accession>
<dbReference type="InterPro" id="IPR011519">
    <property type="entry name" value="UnbV_ASPIC"/>
</dbReference>
<evidence type="ECO:0000259" key="2">
    <source>
        <dbReference type="Pfam" id="PF07593"/>
    </source>
</evidence>
<gene>
    <name evidence="3" type="ORF">R5W23_000748</name>
</gene>
<name>A0ABU5EW23_9BACT</name>
<dbReference type="Pfam" id="PF13517">
    <property type="entry name" value="FG-GAP_3"/>
    <property type="match status" value="2"/>
</dbReference>
<feature type="domain" description="ASPIC/UnbV" evidence="2">
    <location>
        <begin position="548"/>
        <end position="616"/>
    </location>
</feature>
<dbReference type="InterPro" id="IPR027039">
    <property type="entry name" value="Crtac1"/>
</dbReference>
<sequence length="624" mass="66834">MKRPYLLLVLIAVAVTGTGGFFVVRWLNAPKAERTQITPDAPRARTATVNVPAITFTDVTDASGVRFRHHAGYSGHKLLPETMGGGVACFDYDNDGKPDILFVNGRTWPGFDAPAAAPTLRLFRNTGGFAFEDVTARVGLDKVMYGMGVAVGDFDNDGFADVFVSCVGKHHLFRNVGGKTFADVTDAAGVGGAGELPNVSRDEFLAWKPPIPFGSSATFVDYDGDGKLDLFVCHYVTWSPAIDRSINSTLEGGRRTFVQPRDFDGSLCALYRNVDGKRFEDVSAKVGVQVTEKEGTDASARVRPVGKALGVVLCDPDGDGWPDLLVANDSVRNFFFHNVPNPDGTRKFEEQGYPLGAAYADNGVARAGMGIDWAEFAPGRVAAVVANFTDEPLTFLEKDRNRLAFSDVAQGVGLIGPSRTALKFGTLFFDYDNDGRQDLLVCNGHIEPEIGVIKATQTHAQPVQLYWNTGDAHCYFEPVGADRAGAALFKPQVGRGCAVADLDGDGDLDLVLAANGGEARVLRNDAPKANHFVRLDLRGDGAKSNRSAIGAQVTVEAGGQKLQRQISGGRGYLSQSELVLTVGLGSLTTADRVTVRWPGKAAGAETWTNLEADRTHVLKQGEGK</sequence>
<reference evidence="4" key="1">
    <citation type="journal article" date="2023" name="Mar. Drugs">
        <title>Gemmata algarum, a Novel Planctomycete Isolated from an Algal Mat, Displays Antimicrobial Activity.</title>
        <authorList>
            <person name="Kumar G."/>
            <person name="Kallscheuer N."/>
            <person name="Kashif M."/>
            <person name="Ahamad S."/>
            <person name="Jagadeeshwari U."/>
            <person name="Pannikurungottu S."/>
            <person name="Haufschild T."/>
            <person name="Kabuu M."/>
            <person name="Sasikala C."/>
            <person name="Jogler C."/>
            <person name="Ramana C."/>
        </authorList>
    </citation>
    <scope>NUCLEOTIDE SEQUENCE [LARGE SCALE GENOMIC DNA]</scope>
    <source>
        <strain evidence="4">JC673</strain>
    </source>
</reference>
<dbReference type="RefSeq" id="WP_320685006.1">
    <property type="nucleotide sequence ID" value="NZ_JAXBLV010000013.1"/>
</dbReference>
<evidence type="ECO:0000313" key="3">
    <source>
        <dbReference type="EMBL" id="MDY3558028.1"/>
    </source>
</evidence>
<proteinExistence type="predicted"/>
<evidence type="ECO:0000313" key="4">
    <source>
        <dbReference type="Proteomes" id="UP001272242"/>
    </source>
</evidence>
<evidence type="ECO:0000256" key="1">
    <source>
        <dbReference type="ARBA" id="ARBA00022729"/>
    </source>
</evidence>
<dbReference type="SUPFAM" id="SSF69318">
    <property type="entry name" value="Integrin alpha N-terminal domain"/>
    <property type="match status" value="1"/>
</dbReference>
<dbReference type="Pfam" id="PF07593">
    <property type="entry name" value="UnbV_ASPIC"/>
    <property type="match status" value="1"/>
</dbReference>
<dbReference type="PANTHER" id="PTHR16026:SF0">
    <property type="entry name" value="CARTILAGE ACIDIC PROTEIN 1"/>
    <property type="match status" value="1"/>
</dbReference>
<keyword evidence="4" id="KW-1185">Reference proteome</keyword>
<dbReference type="PANTHER" id="PTHR16026">
    <property type="entry name" value="CARTILAGE ACIDIC PROTEIN 1"/>
    <property type="match status" value="1"/>
</dbReference>
<keyword evidence="1" id="KW-0732">Signal</keyword>
<comment type="caution">
    <text evidence="3">The sequence shown here is derived from an EMBL/GenBank/DDBJ whole genome shotgun (WGS) entry which is preliminary data.</text>
</comment>
<protein>
    <submittedName>
        <fullName evidence="3">CRTAC1 family protein</fullName>
    </submittedName>
</protein>
<dbReference type="InterPro" id="IPR028994">
    <property type="entry name" value="Integrin_alpha_N"/>
</dbReference>
<dbReference type="Gene3D" id="2.130.10.130">
    <property type="entry name" value="Integrin alpha, N-terminal"/>
    <property type="match status" value="2"/>
</dbReference>
<dbReference type="Proteomes" id="UP001272242">
    <property type="component" value="Unassembled WGS sequence"/>
</dbReference>
<dbReference type="InterPro" id="IPR013517">
    <property type="entry name" value="FG-GAP"/>
</dbReference>
<organism evidence="3 4">
    <name type="scientific">Gemmata algarum</name>
    <dbReference type="NCBI Taxonomy" id="2975278"/>
    <lineage>
        <taxon>Bacteria</taxon>
        <taxon>Pseudomonadati</taxon>
        <taxon>Planctomycetota</taxon>
        <taxon>Planctomycetia</taxon>
        <taxon>Gemmatales</taxon>
        <taxon>Gemmataceae</taxon>
        <taxon>Gemmata</taxon>
    </lineage>
</organism>
<dbReference type="EMBL" id="JAXBLV010000013">
    <property type="protein sequence ID" value="MDY3558028.1"/>
    <property type="molecule type" value="Genomic_DNA"/>
</dbReference>